<gene>
    <name evidence="1" type="ORF">JY500_20615</name>
</gene>
<organism evidence="1 2">
    <name type="scientific">Niveibacterium microcysteis</name>
    <dbReference type="NCBI Taxonomy" id="2811415"/>
    <lineage>
        <taxon>Bacteria</taxon>
        <taxon>Pseudomonadati</taxon>
        <taxon>Pseudomonadota</taxon>
        <taxon>Betaproteobacteria</taxon>
        <taxon>Rhodocyclales</taxon>
        <taxon>Rhodocyclaceae</taxon>
        <taxon>Niveibacterium</taxon>
    </lineage>
</organism>
<evidence type="ECO:0000313" key="1">
    <source>
        <dbReference type="EMBL" id="QSI76822.1"/>
    </source>
</evidence>
<dbReference type="InterPro" id="IPR035439">
    <property type="entry name" value="UPF0145_dom_sf"/>
</dbReference>
<protein>
    <submittedName>
        <fullName evidence="1">Uncharacterized protein</fullName>
    </submittedName>
</protein>
<dbReference type="Gene3D" id="3.30.110.70">
    <property type="entry name" value="Hypothetical protein apc22750. Chain B"/>
    <property type="match status" value="1"/>
</dbReference>
<dbReference type="RefSeq" id="WP_206254426.1">
    <property type="nucleotide sequence ID" value="NZ_CP071060.1"/>
</dbReference>
<name>A0ABX7M4Z7_9RHOO</name>
<keyword evidence="2" id="KW-1185">Reference proteome</keyword>
<reference evidence="1 2" key="1">
    <citation type="submission" date="2021-02" db="EMBL/GenBank/DDBJ databases">
        <title>Niveibacterium changnyeongensis HC41.</title>
        <authorList>
            <person name="Kang M."/>
        </authorList>
    </citation>
    <scope>NUCLEOTIDE SEQUENCE [LARGE SCALE GENOMIC DNA]</scope>
    <source>
        <strain evidence="1 2">HC41</strain>
    </source>
</reference>
<accession>A0ABX7M4Z7</accession>
<dbReference type="SUPFAM" id="SSF117782">
    <property type="entry name" value="YbjQ-like"/>
    <property type="match status" value="1"/>
</dbReference>
<proteinExistence type="predicted"/>
<sequence>MPISESFRWPSYEKILGADVAFQFGPLATEVIADVSLASGEDIVAHGVAGTVRPLGSARKSEAQTCRDAYRDALLRLSEQARSRGNNAVVGIISNYRDVPSDSAMHYDCHAGMTRAEVVLKGRSVKLDPALVRSLQAILLPGTGLPVGEPDADRVNSNRDVADETLIPHATDKTRAGYREFLRRSFPKAFAISDDGHWGWAAGMGVADPDEPSDPKDRAVRLCEKFSSSLCVLYAVDGRIVYRFDLPSAKD</sequence>
<dbReference type="Proteomes" id="UP000663570">
    <property type="component" value="Chromosome"/>
</dbReference>
<dbReference type="EMBL" id="CP071060">
    <property type="protein sequence ID" value="QSI76822.1"/>
    <property type="molecule type" value="Genomic_DNA"/>
</dbReference>
<evidence type="ECO:0000313" key="2">
    <source>
        <dbReference type="Proteomes" id="UP000663570"/>
    </source>
</evidence>